<keyword evidence="2" id="KW-0472">Membrane</keyword>
<keyword evidence="2" id="KW-1133">Transmembrane helix</keyword>
<dbReference type="EMBL" id="CP125292">
    <property type="protein sequence ID" value="WHM20076.1"/>
    <property type="molecule type" value="Genomic_DNA"/>
</dbReference>
<dbReference type="PATRIC" id="fig|1423.134.peg.2446"/>
<dbReference type="EMBL" id="JXBC01000004">
    <property type="protein sequence ID" value="KIU10935.1"/>
    <property type="molecule type" value="Genomic_DNA"/>
</dbReference>
<feature type="region of interest" description="Disordered" evidence="1">
    <location>
        <begin position="77"/>
        <end position="100"/>
    </location>
</feature>
<evidence type="ECO:0000313" key="5">
    <source>
        <dbReference type="EMBL" id="WEY84956.1"/>
    </source>
</evidence>
<keyword evidence="5" id="KW-0378">Hydrolase</keyword>
<reference evidence="5" key="2">
    <citation type="submission" date="2023-03" db="EMBL/GenBank/DDBJ databases">
        <title>Complete genome sequences of 52 Bacillus and Priestia strains isolated from West-African fermentations and 26 reference strains from the DSMZ collection.</title>
        <authorList>
            <person name="Wiedenbein E.S."/>
            <person name="Canoy T.S."/>
            <person name="Hui Y."/>
            <person name="Parkouda C."/>
            <person name="Dawende C."/>
            <person name="Ametefe E."/>
            <person name="Jespersen L."/>
            <person name="Nielsen D.S."/>
        </authorList>
    </citation>
    <scope>NUCLEOTIDE SEQUENCE</scope>
    <source>
        <strain evidence="5">PRO56</strain>
    </source>
</reference>
<dbReference type="Proteomes" id="UP001214898">
    <property type="component" value="Chromosome"/>
</dbReference>
<evidence type="ECO:0000313" key="4">
    <source>
        <dbReference type="EMBL" id="KIU10935.1"/>
    </source>
</evidence>
<reference evidence="4 7" key="1">
    <citation type="submission" date="2014-12" db="EMBL/GenBank/DDBJ databases">
        <title>Comparative genome analysis of Bacillus coagulans HM-08, Clostridium butyricum HM-68, Bacillus subtilis HM-66 and Bacillus licheniformis BL-09.</title>
        <authorList>
            <person name="Zhang H."/>
        </authorList>
    </citation>
    <scope>NUCLEOTIDE SEQUENCE [LARGE SCALE GENOMIC DNA]</scope>
    <source>
        <strain evidence="4 7">HM-66</strain>
    </source>
</reference>
<name>A0A0D1KPR3_BACIU</name>
<reference evidence="6" key="3">
    <citation type="submission" date="2023-05" db="EMBL/GenBank/DDBJ databases">
        <title>Complete genome sequence of Bacillus subtilis SRCM117797 isolated from Soybean paste.</title>
        <authorList>
            <person name="Abraha H.B."/>
            <person name="Kim K.-P."/>
            <person name="Ryu M.-S."/>
            <person name="Jeong D.-Y."/>
        </authorList>
    </citation>
    <scope>NUCLEOTIDE SEQUENCE</scope>
    <source>
        <strain evidence="6">SRCM117797</strain>
    </source>
</reference>
<evidence type="ECO:0000313" key="7">
    <source>
        <dbReference type="Proteomes" id="UP000032247"/>
    </source>
</evidence>
<sequence length="149" mass="16440">MNITTDIIKTILLVIVIIAAAAVGLIKGDFFSADQKTSQTKEYDETIAFPSDRYPETAKHIKDAINEGHSEVCTIDRDGAEERREQSLKDVPSKKGYDRDEWPMAMCKEGGEGASVEYISPADNRGAGSWVGHQLTDYPDGTKVLFTIQ</sequence>
<dbReference type="Proteomes" id="UP000032247">
    <property type="component" value="Unassembled WGS sequence"/>
</dbReference>
<dbReference type="AlphaFoldDB" id="A0A0D1KPR3"/>
<dbReference type="Proteomes" id="UP001229422">
    <property type="component" value="Chromosome"/>
</dbReference>
<dbReference type="GO" id="GO:0016787">
    <property type="term" value="F:hydrolase activity"/>
    <property type="evidence" value="ECO:0007669"/>
    <property type="project" value="UniProtKB-KW"/>
</dbReference>
<evidence type="ECO:0000256" key="2">
    <source>
        <dbReference type="SAM" id="Phobius"/>
    </source>
</evidence>
<evidence type="ECO:0000256" key="1">
    <source>
        <dbReference type="SAM" id="MobiDB-lite"/>
    </source>
</evidence>
<protein>
    <submittedName>
        <fullName evidence="4 5">Nuclease</fullName>
        <ecNumber evidence="5">3.-.-.-</ecNumber>
    </submittedName>
</protein>
<proteinExistence type="predicted"/>
<feature type="domain" description="Deoxyribonuclease NucA/NucB" evidence="3">
    <location>
        <begin position="80"/>
        <end position="132"/>
    </location>
</feature>
<dbReference type="RefSeq" id="WP_014475770.1">
    <property type="nucleotide sequence ID" value="NZ_AP024628.1"/>
</dbReference>
<feature type="transmembrane region" description="Helical" evidence="2">
    <location>
        <begin position="7"/>
        <end position="26"/>
    </location>
</feature>
<accession>A0A0D1KPR3</accession>
<gene>
    <name evidence="5" type="primary">nucA</name>
    <name evidence="5" type="ORF">P5633_01145</name>
    <name evidence="6" type="ORF">QL281_14520</name>
    <name evidence="4" type="ORF">SC09_Contig25orf00821</name>
</gene>
<evidence type="ECO:0000259" key="3">
    <source>
        <dbReference type="Pfam" id="PF14040"/>
    </source>
</evidence>
<keyword evidence="2" id="KW-0812">Transmembrane</keyword>
<dbReference type="EC" id="3.-.-.-" evidence="5"/>
<organism evidence="4 7">
    <name type="scientific">Bacillus subtilis</name>
    <dbReference type="NCBI Taxonomy" id="1423"/>
    <lineage>
        <taxon>Bacteria</taxon>
        <taxon>Bacillati</taxon>
        <taxon>Bacillota</taxon>
        <taxon>Bacilli</taxon>
        <taxon>Bacillales</taxon>
        <taxon>Bacillaceae</taxon>
        <taxon>Bacillus</taxon>
    </lineage>
</organism>
<evidence type="ECO:0000313" key="6">
    <source>
        <dbReference type="EMBL" id="WHM20076.1"/>
    </source>
</evidence>
<dbReference type="Pfam" id="PF14040">
    <property type="entry name" value="DNase_NucA_NucB"/>
    <property type="match status" value="1"/>
</dbReference>
<dbReference type="STRING" id="483913.AN935_01780"/>
<dbReference type="EMBL" id="CP120576">
    <property type="protein sequence ID" value="WEY84956.1"/>
    <property type="molecule type" value="Genomic_DNA"/>
</dbReference>
<dbReference type="InterPro" id="IPR029476">
    <property type="entry name" value="DNase_NucA_NucB"/>
</dbReference>